<evidence type="ECO:0008006" key="4">
    <source>
        <dbReference type="Google" id="ProtNLM"/>
    </source>
</evidence>
<evidence type="ECO:0000313" key="3">
    <source>
        <dbReference type="Proteomes" id="UP000557204"/>
    </source>
</evidence>
<dbReference type="Pfam" id="PF18844">
    <property type="entry name" value="baeRF_family2"/>
    <property type="match status" value="1"/>
</dbReference>
<reference evidence="2 3" key="1">
    <citation type="submission" date="2020-05" db="EMBL/GenBank/DDBJ databases">
        <title>Genome sequence of Isoptericola sp. JC619 isolated from Chilika lagoon, India.</title>
        <authorList>
            <person name="Kumar D."/>
            <person name="Appam K."/>
            <person name="Gandham S."/>
            <person name="Uppada J."/>
            <person name="Sasikala C."/>
            <person name="Venkata Ramana C."/>
        </authorList>
    </citation>
    <scope>NUCLEOTIDE SEQUENCE [LARGE SCALE GENOMIC DNA]</scope>
    <source>
        <strain evidence="2 3">JC619</strain>
    </source>
</reference>
<gene>
    <name evidence="2" type="ORF">HLI28_07000</name>
</gene>
<feature type="region of interest" description="Disordered" evidence="1">
    <location>
        <begin position="138"/>
        <end position="174"/>
    </location>
</feature>
<proteinExistence type="predicted"/>
<name>A0A849K259_9MICO</name>
<dbReference type="RefSeq" id="WP_171246799.1">
    <property type="nucleotide sequence ID" value="NZ_JABFAJ010000012.1"/>
</dbReference>
<organism evidence="2 3">
    <name type="scientific">Isoptericola sediminis</name>
    <dbReference type="NCBI Taxonomy" id="2733572"/>
    <lineage>
        <taxon>Bacteria</taxon>
        <taxon>Bacillati</taxon>
        <taxon>Actinomycetota</taxon>
        <taxon>Actinomycetes</taxon>
        <taxon>Micrococcales</taxon>
        <taxon>Promicromonosporaceae</taxon>
        <taxon>Isoptericola</taxon>
    </lineage>
</organism>
<evidence type="ECO:0000256" key="1">
    <source>
        <dbReference type="SAM" id="MobiDB-lite"/>
    </source>
</evidence>
<evidence type="ECO:0000313" key="2">
    <source>
        <dbReference type="EMBL" id="NNU27288.1"/>
    </source>
</evidence>
<comment type="caution">
    <text evidence="2">The sequence shown here is derived from an EMBL/GenBank/DDBJ whole genome shotgun (WGS) entry which is preliminary data.</text>
</comment>
<accession>A0A849K259</accession>
<sequence>MKIDWLKPLVGRPGPFATVYLDATRSVEAGDKDVANRWRSVRRSLAKQGAADQVLNDLDDAVDRPTWVHGPHGRVLIADDEGVLVDRVLKEPPPVMAGVWHRVPSLLQAARSADEEVDALVVAVDRLGADFFPVGSDGFPSGDKETFEGPDDEVSKTSSTSTKRSVIESRAEDSWHRNAEAMAGEIDRRVAASRPEILLLTGDVRAVSMVRDALGQQAAQLTVEVSGGGRDDGVHAGHFAETVVEALDSFRERRREAVLAALREGLGRESGAVTSIGDVAQVLARGQVKQLVLSEELADDAARALHAWVDGSVEEPGLGGLLNGFQLWIGPDPMHIAASRTELDGVGDLEELPAATALLRAAIGQDAGLVFAPTGSVELRDGVAATLRWDDGGTPHESAATMSGDDGRVSMAH</sequence>
<dbReference type="InterPro" id="IPR040701">
    <property type="entry name" value="Bact_RF_family2"/>
</dbReference>
<feature type="compositionally biased region" description="Basic and acidic residues" evidence="1">
    <location>
        <begin position="165"/>
        <end position="174"/>
    </location>
</feature>
<dbReference type="AlphaFoldDB" id="A0A849K259"/>
<protein>
    <recommendedName>
        <fullName evidence="4">Peptide subunit release factor 1 (ERF1)</fullName>
    </recommendedName>
</protein>
<keyword evidence="3" id="KW-1185">Reference proteome</keyword>
<feature type="region of interest" description="Disordered" evidence="1">
    <location>
        <begin position="388"/>
        <end position="413"/>
    </location>
</feature>
<dbReference type="EMBL" id="JABFAJ010000012">
    <property type="protein sequence ID" value="NNU27288.1"/>
    <property type="molecule type" value="Genomic_DNA"/>
</dbReference>
<dbReference type="Proteomes" id="UP000557204">
    <property type="component" value="Unassembled WGS sequence"/>
</dbReference>